<evidence type="ECO:0000313" key="2">
    <source>
        <dbReference type="Proteomes" id="UP000689195"/>
    </source>
</evidence>
<gene>
    <name evidence="1" type="ORF">PPENT_87.1.T1010152</name>
</gene>
<protein>
    <submittedName>
        <fullName evidence="1">Uncharacterized protein</fullName>
    </submittedName>
</protein>
<accession>A0A8S1WUM5</accession>
<dbReference type="Proteomes" id="UP000689195">
    <property type="component" value="Unassembled WGS sequence"/>
</dbReference>
<keyword evidence="2" id="KW-1185">Reference proteome</keyword>
<proteinExistence type="predicted"/>
<dbReference type="OrthoDB" id="316500at2759"/>
<reference evidence="1" key="1">
    <citation type="submission" date="2021-01" db="EMBL/GenBank/DDBJ databases">
        <authorList>
            <consortium name="Genoscope - CEA"/>
            <person name="William W."/>
        </authorList>
    </citation>
    <scope>NUCLEOTIDE SEQUENCE</scope>
</reference>
<dbReference type="PANTHER" id="PTHR33706:SF1">
    <property type="entry name" value="TPR REPEAT PROTEIN"/>
    <property type="match status" value="1"/>
</dbReference>
<comment type="caution">
    <text evidence="1">The sequence shown here is derived from an EMBL/GenBank/DDBJ whole genome shotgun (WGS) entry which is preliminary data.</text>
</comment>
<name>A0A8S1WUM5_9CILI</name>
<organism evidence="1 2">
    <name type="scientific">Paramecium pentaurelia</name>
    <dbReference type="NCBI Taxonomy" id="43138"/>
    <lineage>
        <taxon>Eukaryota</taxon>
        <taxon>Sar</taxon>
        <taxon>Alveolata</taxon>
        <taxon>Ciliophora</taxon>
        <taxon>Intramacronucleata</taxon>
        <taxon>Oligohymenophorea</taxon>
        <taxon>Peniculida</taxon>
        <taxon>Parameciidae</taxon>
        <taxon>Paramecium</taxon>
    </lineage>
</organism>
<dbReference type="EMBL" id="CAJJDO010000101">
    <property type="protein sequence ID" value="CAD8192431.1"/>
    <property type="molecule type" value="Genomic_DNA"/>
</dbReference>
<dbReference type="PANTHER" id="PTHR33706">
    <property type="entry name" value="MORN VARIANT REPEAT PROTEIN"/>
    <property type="match status" value="1"/>
</dbReference>
<evidence type="ECO:0000313" key="1">
    <source>
        <dbReference type="EMBL" id="CAD8192431.1"/>
    </source>
</evidence>
<sequence>MNCHSDIGFALNQTLENIDLKLLDERIYKLKGKYCFLGVQYDTEFFIFQKNGRLMYIKNGVILRIDSFNYITNIIFDLEQVKYLSWEGEKGNSGQFIGQWKAKWNGINLNIGGQYNEYGIKIGKWSELGNHTYEDDYLIHVGEYKMGRKQSLWETIYNDKIIGFGIYNQLGIKCGKWQEPIQSYSGTNNVLWIGNYNDEIKVGKWDAIHKKSYYNTEFMSLGGGNYTNNGAKDGYWIDFDDINQQQTLEFKVEKYRSQYKLFGLFALKIGQYLNGAKIGKWVIKYLDEIIGGGHYDQQGYNIGQWIEVHEKFNWYGNWKYFYYMTTLMGCGHFDENGIKQGKWIELFQNFWGSCQITEEGEYKNGKRIGFWNIIDQNKIISGGIYNEKGLKNGIWTDLHDNFSCFCEISYQGQYKQGIKVGQWKTIYDERHIGGGSYDEKGMRNGIWTDLDENFDRNLQSTLYLYTQNYENGQKKGKMIKQQFERKL</sequence>
<dbReference type="AlphaFoldDB" id="A0A8S1WUM5"/>